<proteinExistence type="predicted"/>
<sequence>MAEQADRINTTSLRFQDFCARNPVQTLHIPISGENLTRLDHALDDNNIPAAASSNQIGEVAVVNMKCCCGLPDCAYLEHNNAALGGLERDLETAARLGQALLDRHEAYVKESQAEQARLSNHVSDLEHEKATLQDANHKIVAENRELLQRLEQLNSDFSGSDRRVHELENLLQDCEQEIRRLNGLTRKTQELEFKVLDLERDGVELNKRLEEEKLETRGTIARWKESERKVRELEHEIQNIEFEAKLDRERHEEIVARMEKERTLERELGLSEGRLKATAAVQDMKTGGAQGKQVVSNFVRDILQDNANLQAAIAEMRELLQSSNSEVQNLREQVMLHQPVHDDETLTQQRTQSLGEELGFSQSLTKPVQQEVHVHHHYHTKAGSKKERGAPLRRATRRRALLPSAALSSSPSSSGTSTPSTRPHRHVSGPAGSLSIQIHNPTPNRWSMQSNTTTSTYLSSMASSPRSYFDRNSSIFDRIETEEEISRPTSPESLAISSPMPFRRREKRVDHALSVFEEESPGTDEHVPAVESANSAQVSAPEAPNHAHSEAEHNDEEIPDLDLTPRPSTKGDSQLPPTMSVAQTAEPQAPDPPQPPDFLVRSEDDPPSHAETRTDEETASDNHTQVSPDLNNDPNALDTSNDNDNPIPSYISEIRPSIRRSNSHDSLVSISGMDIHLAQRPTHSALILLHTTGANKHHFAASPALTRKVSATQPLAALTEYTATSRSGLDNQPSASMLALNGIARNNIGQSQQGGRGLIGSVGGWVSRKWGVVPTKSAGDARPAATLAATPTLMRPAMTHIATSPLIKSSASILSHHSAATTSTNSTITSKTSGKRSVSANALNVSRMSISSSTISADKQPASLLGTSLGANTVMRMPGINQAGPIPGFAAAVAARIAPTEIEAREVDLSGLKESLDDH</sequence>
<protein>
    <submittedName>
        <fullName evidence="1">Uncharacterized protein</fullName>
    </submittedName>
</protein>
<organism evidence="1 2">
    <name type="scientific">Neophaeococcomyces mojaviensis</name>
    <dbReference type="NCBI Taxonomy" id="3383035"/>
    <lineage>
        <taxon>Eukaryota</taxon>
        <taxon>Fungi</taxon>
        <taxon>Dikarya</taxon>
        <taxon>Ascomycota</taxon>
        <taxon>Pezizomycotina</taxon>
        <taxon>Eurotiomycetes</taxon>
        <taxon>Chaetothyriomycetidae</taxon>
        <taxon>Chaetothyriales</taxon>
        <taxon>Chaetothyriales incertae sedis</taxon>
        <taxon>Neophaeococcomyces</taxon>
    </lineage>
</organism>
<evidence type="ECO:0000313" key="2">
    <source>
        <dbReference type="Proteomes" id="UP001172386"/>
    </source>
</evidence>
<dbReference type="EMBL" id="JAPDRQ010000043">
    <property type="protein sequence ID" value="KAJ9659165.1"/>
    <property type="molecule type" value="Genomic_DNA"/>
</dbReference>
<keyword evidence="2" id="KW-1185">Reference proteome</keyword>
<evidence type="ECO:0000313" key="1">
    <source>
        <dbReference type="EMBL" id="KAJ9659165.1"/>
    </source>
</evidence>
<accession>A0ACC3ACE3</accession>
<dbReference type="Proteomes" id="UP001172386">
    <property type="component" value="Unassembled WGS sequence"/>
</dbReference>
<comment type="caution">
    <text evidence="1">The sequence shown here is derived from an EMBL/GenBank/DDBJ whole genome shotgun (WGS) entry which is preliminary data.</text>
</comment>
<name>A0ACC3ACE3_9EURO</name>
<reference evidence="1" key="1">
    <citation type="submission" date="2022-10" db="EMBL/GenBank/DDBJ databases">
        <title>Culturing micro-colonial fungi from biological soil crusts in the Mojave desert and describing Neophaeococcomyces mojavensis, and introducing the new genera and species Taxawa tesnikishii.</title>
        <authorList>
            <person name="Kurbessoian T."/>
            <person name="Stajich J.E."/>
        </authorList>
    </citation>
    <scope>NUCLEOTIDE SEQUENCE</scope>
    <source>
        <strain evidence="1">JES_112</strain>
    </source>
</reference>
<gene>
    <name evidence="1" type="ORF">H2198_003307</name>
</gene>